<dbReference type="Proteomes" id="UP000075476">
    <property type="component" value="Unassembled WGS sequence"/>
</dbReference>
<name>A0A9X0MF11_BACCE</name>
<gene>
    <name evidence="1" type="ORF">AT268_10370</name>
</gene>
<reference evidence="1 2" key="1">
    <citation type="submission" date="2015-12" db="EMBL/GenBank/DDBJ databases">
        <title>Bacillus cereus Group isolate.</title>
        <authorList>
            <person name="Kovac J."/>
        </authorList>
    </citation>
    <scope>NUCLEOTIDE SEQUENCE [LARGE SCALE GENOMIC DNA]</scope>
    <source>
        <strain evidence="1 2">FSL K6-0073</strain>
    </source>
</reference>
<comment type="caution">
    <text evidence="1">The sequence shown here is derived from an EMBL/GenBank/DDBJ whole genome shotgun (WGS) entry which is preliminary data.</text>
</comment>
<dbReference type="EMBL" id="LOMO01000131">
    <property type="protein sequence ID" value="KXY36347.1"/>
    <property type="molecule type" value="Genomic_DNA"/>
</dbReference>
<organism evidence="1 2">
    <name type="scientific">Bacillus cereus</name>
    <dbReference type="NCBI Taxonomy" id="1396"/>
    <lineage>
        <taxon>Bacteria</taxon>
        <taxon>Bacillati</taxon>
        <taxon>Bacillota</taxon>
        <taxon>Bacilli</taxon>
        <taxon>Bacillales</taxon>
        <taxon>Bacillaceae</taxon>
        <taxon>Bacillus</taxon>
        <taxon>Bacillus cereus group</taxon>
    </lineage>
</organism>
<evidence type="ECO:0000313" key="2">
    <source>
        <dbReference type="Proteomes" id="UP000075476"/>
    </source>
</evidence>
<accession>A0A9X0MF11</accession>
<evidence type="ECO:0000313" key="1">
    <source>
        <dbReference type="EMBL" id="KXY36347.1"/>
    </source>
</evidence>
<sequence>MAFNFNHGTYSWVYEKDDQKALCEVATQKMIPLEVKRAGLNKRILTQQMRNKFMVRLIKQGS</sequence>
<dbReference type="AlphaFoldDB" id="A0A9X0MF11"/>
<protein>
    <submittedName>
        <fullName evidence="1">Uncharacterized protein</fullName>
    </submittedName>
</protein>
<proteinExistence type="predicted"/>